<accession>A0AAU8LT43</accession>
<keyword evidence="2" id="KW-0472">Membrane</keyword>
<dbReference type="KEGG" id="eaj:Q3M24_17345"/>
<feature type="transmembrane region" description="Helical" evidence="2">
    <location>
        <begin position="73"/>
        <end position="92"/>
    </location>
</feature>
<feature type="transmembrane region" description="Helical" evidence="2">
    <location>
        <begin position="166"/>
        <end position="186"/>
    </location>
</feature>
<organism evidence="3">
    <name type="scientific">Candidatus Electrothrix aestuarii</name>
    <dbReference type="NCBI Taxonomy" id="3062594"/>
    <lineage>
        <taxon>Bacteria</taxon>
        <taxon>Pseudomonadati</taxon>
        <taxon>Thermodesulfobacteriota</taxon>
        <taxon>Desulfobulbia</taxon>
        <taxon>Desulfobulbales</taxon>
        <taxon>Desulfobulbaceae</taxon>
        <taxon>Candidatus Electrothrix</taxon>
    </lineage>
</organism>
<feature type="transmembrane region" description="Helical" evidence="2">
    <location>
        <begin position="135"/>
        <end position="160"/>
    </location>
</feature>
<reference evidence="3" key="2">
    <citation type="submission" date="2024-06" db="EMBL/GenBank/DDBJ databases">
        <authorList>
            <person name="Plum-Jensen L.E."/>
            <person name="Schramm A."/>
            <person name="Marshall I.P.G."/>
        </authorList>
    </citation>
    <scope>NUCLEOTIDE SEQUENCE</scope>
    <source>
        <strain evidence="3">Rat1</strain>
    </source>
</reference>
<evidence type="ECO:0000256" key="2">
    <source>
        <dbReference type="SAM" id="Phobius"/>
    </source>
</evidence>
<dbReference type="AlphaFoldDB" id="A0AAU8LT43"/>
<dbReference type="EMBL" id="CP159373">
    <property type="protein sequence ID" value="XCN72058.1"/>
    <property type="molecule type" value="Genomic_DNA"/>
</dbReference>
<evidence type="ECO:0000313" key="3">
    <source>
        <dbReference type="EMBL" id="XCN72058.1"/>
    </source>
</evidence>
<evidence type="ECO:0000256" key="1">
    <source>
        <dbReference type="SAM" id="MobiDB-lite"/>
    </source>
</evidence>
<reference evidence="3" key="1">
    <citation type="journal article" date="2024" name="Syst. Appl. Microbiol.">
        <title>First single-strain enrichments of Electrothrix cable bacteria, description of E. aestuarii sp. nov. and E. rattekaaiensis sp. nov., and proposal of a cable bacteria taxonomy following the rules of the SeqCode.</title>
        <authorList>
            <person name="Plum-Jensen L.E."/>
            <person name="Schramm A."/>
            <person name="Marshall I.P.G."/>
        </authorList>
    </citation>
    <scope>NUCLEOTIDE SEQUENCE</scope>
    <source>
        <strain evidence="3">Rat1</strain>
    </source>
</reference>
<feature type="compositionally biased region" description="Polar residues" evidence="1">
    <location>
        <begin position="16"/>
        <end position="25"/>
    </location>
</feature>
<feature type="transmembrane region" description="Helical" evidence="2">
    <location>
        <begin position="104"/>
        <end position="123"/>
    </location>
</feature>
<keyword evidence="2" id="KW-0812">Transmembrane</keyword>
<evidence type="ECO:0008006" key="4">
    <source>
        <dbReference type="Google" id="ProtNLM"/>
    </source>
</evidence>
<protein>
    <recommendedName>
        <fullName evidence="4">Yip1 domain-containing protein</fullName>
    </recommendedName>
</protein>
<name>A0AAU8LT43_9BACT</name>
<gene>
    <name evidence="3" type="ORF">Q3M24_17345</name>
</gene>
<sequence length="252" mass="28034">MSDEKLEFEIDENNEQSDVNDQTDAAAESKQQQEQFLPKQARIMHLVDALLKTPQALYNHVRRNDIAVHTPKLLLIFSVCVLCYGLIVGSFSGHVQWLAAPLKIFFGTCLTALLCFPSLYILSALSGTDLRPSQLAGLLCGSMALTGILLIGFAPITFIFTFSIQAMPFMGSIHFLVWLVSLYFGLRWLAQGLSALGSGSQQMIKVWAVILLVTLLQMSTTLRPILGESDKLFTAEKKFFLVHWVESMGMNK</sequence>
<feature type="transmembrane region" description="Helical" evidence="2">
    <location>
        <begin position="206"/>
        <end position="226"/>
    </location>
</feature>
<feature type="region of interest" description="Disordered" evidence="1">
    <location>
        <begin position="1"/>
        <end position="25"/>
    </location>
</feature>
<proteinExistence type="predicted"/>
<keyword evidence="2" id="KW-1133">Transmembrane helix</keyword>